<proteinExistence type="inferred from homology"/>
<keyword evidence="2" id="KW-0472">Membrane</keyword>
<dbReference type="AlphaFoldDB" id="A0A8J6NF53"/>
<sequence>MKRLSRYFLWILVLLGCAGAVYYLTRPDPVAVAVKPVTRGVIESTVVNTKAGTVKACRRALLSPAIGGQIAFLAVHEGMQVKEGELLLSLWNEDLKAEVQLRESEIVASTERAEAACLNAAIAERQAVRVLKLQKQKAISEEEVDQAQTTAKARQADCQSSKADVQVSIASVLTIKTQLERTVVKAPFAGIIAEVNGEKGEYVTPSPLGIATLPVIDLVDTSCFYITAPIDEVDAPKVKVNMPARIILDAFGKRTFPGKVRRVADYVLDREKQARTVDIDVDYVDVKDMAGLMPGYSADAEVIIDVREDVLRIPSEAIFEDRRVLVFLPGNGMLQERTIEVGLENWDFTEVVSGLEKDDLVVVSIGREGVEDGVVAVIEESGK</sequence>
<dbReference type="Gene3D" id="2.40.50.100">
    <property type="match status" value="1"/>
</dbReference>
<gene>
    <name evidence="3" type="ORF">H8E41_10450</name>
</gene>
<evidence type="ECO:0000313" key="3">
    <source>
        <dbReference type="EMBL" id="MBC8318315.1"/>
    </source>
</evidence>
<comment type="similarity">
    <text evidence="1">Belongs to the membrane fusion protein (MFP) (TC 8.A.1) family.</text>
</comment>
<evidence type="ECO:0000313" key="4">
    <source>
        <dbReference type="Proteomes" id="UP000614424"/>
    </source>
</evidence>
<protein>
    <submittedName>
        <fullName evidence="3">Efflux RND transporter periplasmic adaptor subunit</fullName>
    </submittedName>
</protein>
<dbReference type="PANTHER" id="PTHR30469">
    <property type="entry name" value="MULTIDRUG RESISTANCE PROTEIN MDTA"/>
    <property type="match status" value="1"/>
</dbReference>
<name>A0A8J6NF53_9BACT</name>
<dbReference type="Gene3D" id="1.10.287.470">
    <property type="entry name" value="Helix hairpin bin"/>
    <property type="match status" value="1"/>
</dbReference>
<dbReference type="NCBIfam" id="TIGR01730">
    <property type="entry name" value="RND_mfp"/>
    <property type="match status" value="1"/>
</dbReference>
<dbReference type="SUPFAM" id="SSF111369">
    <property type="entry name" value="HlyD-like secretion proteins"/>
    <property type="match status" value="1"/>
</dbReference>
<dbReference type="EMBL" id="JACNJZ010000147">
    <property type="protein sequence ID" value="MBC8318315.1"/>
    <property type="molecule type" value="Genomic_DNA"/>
</dbReference>
<dbReference type="GO" id="GO:0015562">
    <property type="term" value="F:efflux transmembrane transporter activity"/>
    <property type="evidence" value="ECO:0007669"/>
    <property type="project" value="TreeGrafter"/>
</dbReference>
<dbReference type="InterPro" id="IPR006143">
    <property type="entry name" value="RND_pump_MFP"/>
</dbReference>
<reference evidence="3 4" key="1">
    <citation type="submission" date="2020-08" db="EMBL/GenBank/DDBJ databases">
        <title>Bridging the membrane lipid divide: bacteria of the FCB group superphylum have the potential to synthesize archaeal ether lipids.</title>
        <authorList>
            <person name="Villanueva L."/>
            <person name="Von Meijenfeldt F.A.B."/>
            <person name="Westbye A.B."/>
            <person name="Yadav S."/>
            <person name="Hopmans E.C."/>
            <person name="Dutilh B.E."/>
            <person name="Sinninghe Damste J.S."/>
        </authorList>
    </citation>
    <scope>NUCLEOTIDE SEQUENCE [LARGE SCALE GENOMIC DNA]</scope>
    <source>
        <strain evidence="3">NIOZ-UU47</strain>
    </source>
</reference>
<dbReference type="Proteomes" id="UP000614424">
    <property type="component" value="Unassembled WGS sequence"/>
</dbReference>
<evidence type="ECO:0000256" key="2">
    <source>
        <dbReference type="SAM" id="Phobius"/>
    </source>
</evidence>
<comment type="caution">
    <text evidence="3">The sequence shown here is derived from an EMBL/GenBank/DDBJ whole genome shotgun (WGS) entry which is preliminary data.</text>
</comment>
<keyword evidence="2" id="KW-0812">Transmembrane</keyword>
<evidence type="ECO:0000256" key="1">
    <source>
        <dbReference type="ARBA" id="ARBA00009477"/>
    </source>
</evidence>
<dbReference type="Gene3D" id="2.40.420.20">
    <property type="match status" value="1"/>
</dbReference>
<dbReference type="GO" id="GO:1990281">
    <property type="term" value="C:efflux pump complex"/>
    <property type="evidence" value="ECO:0007669"/>
    <property type="project" value="TreeGrafter"/>
</dbReference>
<feature type="transmembrane region" description="Helical" evidence="2">
    <location>
        <begin position="7"/>
        <end position="25"/>
    </location>
</feature>
<dbReference type="Gene3D" id="2.40.30.170">
    <property type="match status" value="1"/>
</dbReference>
<dbReference type="PROSITE" id="PS51257">
    <property type="entry name" value="PROKAR_LIPOPROTEIN"/>
    <property type="match status" value="1"/>
</dbReference>
<accession>A0A8J6NF53</accession>
<organism evidence="3 4">
    <name type="scientific">Candidatus Desulfobia pelagia</name>
    <dbReference type="NCBI Taxonomy" id="2841692"/>
    <lineage>
        <taxon>Bacteria</taxon>
        <taxon>Pseudomonadati</taxon>
        <taxon>Thermodesulfobacteriota</taxon>
        <taxon>Desulfobulbia</taxon>
        <taxon>Desulfobulbales</taxon>
        <taxon>Desulfobulbaceae</taxon>
        <taxon>Candidatus Desulfobia</taxon>
    </lineage>
</organism>
<keyword evidence="2" id="KW-1133">Transmembrane helix</keyword>